<feature type="transmembrane region" description="Helical" evidence="8">
    <location>
        <begin position="313"/>
        <end position="335"/>
    </location>
</feature>
<dbReference type="EMBL" id="LYUB02000014">
    <property type="protein sequence ID" value="OVF07255.1"/>
    <property type="molecule type" value="Genomic_DNA"/>
</dbReference>
<dbReference type="GO" id="GO:0005247">
    <property type="term" value="F:voltage-gated chloride channel activity"/>
    <property type="evidence" value="ECO:0007669"/>
    <property type="project" value="TreeGrafter"/>
</dbReference>
<feature type="transmembrane region" description="Helical" evidence="8">
    <location>
        <begin position="368"/>
        <end position="387"/>
    </location>
</feature>
<dbReference type="AlphaFoldDB" id="A0AA91PXC3"/>
<dbReference type="GO" id="GO:0005794">
    <property type="term" value="C:Golgi apparatus"/>
    <property type="evidence" value="ECO:0007669"/>
    <property type="project" value="TreeGrafter"/>
</dbReference>
<feature type="transmembrane region" description="Helical" evidence="8">
    <location>
        <begin position="127"/>
        <end position="148"/>
    </location>
</feature>
<proteinExistence type="predicted"/>
<dbReference type="InterPro" id="IPR014743">
    <property type="entry name" value="Cl-channel_core"/>
</dbReference>
<evidence type="ECO:0000256" key="2">
    <source>
        <dbReference type="ARBA" id="ARBA00022448"/>
    </source>
</evidence>
<comment type="subcellular location">
    <subcellularLocation>
        <location evidence="1">Membrane</location>
        <topology evidence="1">Multi-pass membrane protein</topology>
    </subcellularLocation>
</comment>
<keyword evidence="2" id="KW-0813">Transport</keyword>
<keyword evidence="6 8" id="KW-0472">Membrane</keyword>
<keyword evidence="7" id="KW-0868">Chloride</keyword>
<accession>A0AA91PXC3</accession>
<keyword evidence="4 8" id="KW-1133">Transmembrane helix</keyword>
<dbReference type="PANTHER" id="PTHR45711">
    <property type="entry name" value="CHLORIDE CHANNEL PROTEIN"/>
    <property type="match status" value="1"/>
</dbReference>
<feature type="transmembrane region" description="Helical" evidence="8">
    <location>
        <begin position="184"/>
        <end position="201"/>
    </location>
</feature>
<reference evidence="9 10" key="1">
    <citation type="submission" date="2017-04" db="EMBL/GenBank/DDBJ databases">
        <title>Draft genome of the yeast Clavispora lusitaniae type strain CBS 6936.</title>
        <authorList>
            <person name="Durrens P."/>
            <person name="Klopp C."/>
            <person name="Biteau N."/>
            <person name="Fitton-Ouhabi V."/>
            <person name="Dementhon K."/>
            <person name="Accoceberry I."/>
            <person name="Sherman D.J."/>
            <person name="Noel T."/>
        </authorList>
    </citation>
    <scope>NUCLEOTIDE SEQUENCE [LARGE SCALE GENOMIC DNA]</scope>
    <source>
        <strain evidence="9 10">CBS 6936</strain>
    </source>
</reference>
<evidence type="ECO:0000256" key="7">
    <source>
        <dbReference type="ARBA" id="ARBA00023214"/>
    </source>
</evidence>
<keyword evidence="3 8" id="KW-0812">Transmembrane</keyword>
<dbReference type="Gene3D" id="1.10.3080.10">
    <property type="entry name" value="Clc chloride channel"/>
    <property type="match status" value="1"/>
</dbReference>
<dbReference type="PANTHER" id="PTHR45711:SF6">
    <property type="entry name" value="CHLORIDE CHANNEL PROTEIN"/>
    <property type="match status" value="1"/>
</dbReference>
<feature type="transmembrane region" description="Helical" evidence="8">
    <location>
        <begin position="514"/>
        <end position="540"/>
    </location>
</feature>
<evidence type="ECO:0000256" key="8">
    <source>
        <dbReference type="SAM" id="Phobius"/>
    </source>
</evidence>
<evidence type="ECO:0000256" key="1">
    <source>
        <dbReference type="ARBA" id="ARBA00004141"/>
    </source>
</evidence>
<dbReference type="GO" id="GO:0005769">
    <property type="term" value="C:early endosome"/>
    <property type="evidence" value="ECO:0007669"/>
    <property type="project" value="TreeGrafter"/>
</dbReference>
<dbReference type="SUPFAM" id="SSF81340">
    <property type="entry name" value="Clc chloride channel"/>
    <property type="match status" value="1"/>
</dbReference>
<feature type="transmembrane region" description="Helical" evidence="8">
    <location>
        <begin position="271"/>
        <end position="292"/>
    </location>
</feature>
<dbReference type="PRINTS" id="PR00762">
    <property type="entry name" value="CLCHANNEL"/>
</dbReference>
<dbReference type="GO" id="GO:0005886">
    <property type="term" value="C:plasma membrane"/>
    <property type="evidence" value="ECO:0007669"/>
    <property type="project" value="TreeGrafter"/>
</dbReference>
<keyword evidence="5" id="KW-0406">Ion transport</keyword>
<gene>
    <name evidence="9" type="ORF">A9F13_14g00891</name>
</gene>
<dbReference type="Proteomes" id="UP000195602">
    <property type="component" value="Unassembled WGS sequence"/>
</dbReference>
<dbReference type="Pfam" id="PF00654">
    <property type="entry name" value="Voltage_CLC"/>
    <property type="match status" value="1"/>
</dbReference>
<dbReference type="KEGG" id="clus:A9F13_14g00891"/>
<dbReference type="InterPro" id="IPR001807">
    <property type="entry name" value="ClC"/>
</dbReference>
<evidence type="ECO:0000313" key="9">
    <source>
        <dbReference type="EMBL" id="OVF07255.1"/>
    </source>
</evidence>
<evidence type="ECO:0000256" key="3">
    <source>
        <dbReference type="ARBA" id="ARBA00022692"/>
    </source>
</evidence>
<name>A0AA91PXC3_CLALS</name>
<organism evidence="9 10">
    <name type="scientific">Clavispora lusitaniae</name>
    <name type="common">Candida lusitaniae</name>
    <dbReference type="NCBI Taxonomy" id="36911"/>
    <lineage>
        <taxon>Eukaryota</taxon>
        <taxon>Fungi</taxon>
        <taxon>Dikarya</taxon>
        <taxon>Ascomycota</taxon>
        <taxon>Saccharomycotina</taxon>
        <taxon>Pichiomycetes</taxon>
        <taxon>Metschnikowiaceae</taxon>
        <taxon>Clavispora</taxon>
    </lineage>
</organism>
<evidence type="ECO:0000256" key="5">
    <source>
        <dbReference type="ARBA" id="ARBA00023065"/>
    </source>
</evidence>
<feature type="transmembrane region" description="Helical" evidence="8">
    <location>
        <begin position="57"/>
        <end position="77"/>
    </location>
</feature>
<sequence>MSAPDPIRLTTVQYSETDEFPIVGETWNSPKYEDFTFIDWIRESGAKRRDQSASKKWIVLMLMAVLSGYTTAFIDLVSASLHDLKKGLCLSKLEKWSLLSPYSTCPAEDWYDWSELMINRDGKVSNAIINFPIYLFFVLLFVGCAAYIKEKKAPLLRQSGIPEMKLIIAGLNYHLDAFLGGSSFLFKVSALIFVVSSGLWLGKEGPLVHVASCVLSICLKYVCGQKVSEGLKRELLAAATATGIAVAFNAPIGGVLFVVELFPTFFIPTKIMWNSFVCATVALVALSGFKVFTDGQDFHEEDLFQVSFGNFNWLFMESIPFIFLGLVGGFFGFIFTKAYVAFSRPAYKHRLWQFLSSTFKVSESKGKYAEILLLALATAVLTYLSPLTRMSLGAFLKLLYTDCPADSSASTNNSTNFICQGSSFSTVLSLAYVVAQGFVLSTYSYSVGLPGGILMPSLVLGGATGRLVGIISKAIQNGIESENWATCTAKSCIVSPSSYAVVGSAAFFTGITKLSFSVVVIIFELTGAVTYVLPIMVAVMTSKFFNDWLCEENVYDAWLNHEFNVSEYDYIHEVNANKGNGLCEFSSKSVGFKAKLPNVAVSKAMIPLSRTKCLHIFPSEPYSLTGLYAFMSDDSQEGYPLIANEKEPVSLGYVAKRDLYQSLQQTFGNLQSPTALVCLRVKVPENMREKQMEFEESLINVYAELHVVPVDAQDSVIVAKDTTPLVEVIELFEIMHLNYLILMDEINNSYMSGFIDRFILAQELDSAFENINDDLDSIADEFGIHDEDLEDDYRQPRRRHNRVKLIT</sequence>
<evidence type="ECO:0000256" key="6">
    <source>
        <dbReference type="ARBA" id="ARBA00023136"/>
    </source>
</evidence>
<comment type="caution">
    <text evidence="9">The sequence shown here is derived from an EMBL/GenBank/DDBJ whole genome shotgun (WGS) entry which is preliminary data.</text>
</comment>
<protein>
    <submittedName>
        <fullName evidence="9">Anion/proton exchange transporter</fullName>
    </submittedName>
</protein>
<evidence type="ECO:0000313" key="10">
    <source>
        <dbReference type="Proteomes" id="UP000195602"/>
    </source>
</evidence>
<evidence type="ECO:0000256" key="4">
    <source>
        <dbReference type="ARBA" id="ARBA00022989"/>
    </source>
</evidence>
<feature type="transmembrane region" description="Helical" evidence="8">
    <location>
        <begin position="235"/>
        <end position="259"/>
    </location>
</feature>